<proteinExistence type="predicted"/>
<feature type="region of interest" description="Disordered" evidence="1">
    <location>
        <begin position="69"/>
        <end position="137"/>
    </location>
</feature>
<dbReference type="EMBL" id="CM029053">
    <property type="protein sequence ID" value="KAG2547818.1"/>
    <property type="molecule type" value="Genomic_DNA"/>
</dbReference>
<dbReference type="AlphaFoldDB" id="A0A8T0NG09"/>
<feature type="compositionally biased region" description="Basic residues" evidence="1">
    <location>
        <begin position="71"/>
        <end position="99"/>
    </location>
</feature>
<protein>
    <submittedName>
        <fullName evidence="2">Uncharacterized protein</fullName>
    </submittedName>
</protein>
<accession>A0A8T0NG09</accession>
<evidence type="ECO:0000256" key="1">
    <source>
        <dbReference type="SAM" id="MobiDB-lite"/>
    </source>
</evidence>
<feature type="compositionally biased region" description="Basic and acidic residues" evidence="1">
    <location>
        <begin position="120"/>
        <end position="137"/>
    </location>
</feature>
<sequence>MAPALRDQGRVARLARRGRRQAPPPQGPRLPRRGPAARLRRRVPAVRRLPLRRSPRRARQVDGVRLLQERRLHRHGPRARLLPPRRRRVGSVRRGRRRPGWAADPAVPGARVLPGASLRARHESRQDRRLRRRGAEARRKLRAAAAAAGWGVGVAGAPCGVRRRPPGRAGVAAPRDQAVLLLHGRPRLPGQGLVPRERDQGRVRRGRRRRHASGGVDGGGHRGLRLVRGAAGPRVRAPGERLPQRQAWLRLLLRHRLDEEGGRDGRHRYQGRSPSIQQGCPEAATRRKLAHTVLVLPPFSGVGHDAGAQAQVMQGTRR</sequence>
<feature type="region of interest" description="Disordered" evidence="1">
    <location>
        <begin position="186"/>
        <end position="225"/>
    </location>
</feature>
<evidence type="ECO:0000313" key="2">
    <source>
        <dbReference type="EMBL" id="KAG2547818.1"/>
    </source>
</evidence>
<name>A0A8T0NG09_PANVG</name>
<reference evidence="2" key="1">
    <citation type="submission" date="2020-05" db="EMBL/GenBank/DDBJ databases">
        <title>WGS assembly of Panicum virgatum.</title>
        <authorList>
            <person name="Lovell J.T."/>
            <person name="Jenkins J."/>
            <person name="Shu S."/>
            <person name="Juenger T.E."/>
            <person name="Schmutz J."/>
        </authorList>
    </citation>
    <scope>NUCLEOTIDE SEQUENCE</scope>
    <source>
        <strain evidence="2">AP13</strain>
    </source>
</reference>
<evidence type="ECO:0000313" key="3">
    <source>
        <dbReference type="Proteomes" id="UP000823388"/>
    </source>
</evidence>
<keyword evidence="3" id="KW-1185">Reference proteome</keyword>
<feature type="region of interest" description="Disordered" evidence="1">
    <location>
        <begin position="1"/>
        <end position="36"/>
    </location>
</feature>
<dbReference type="Proteomes" id="UP000823388">
    <property type="component" value="Chromosome 9K"/>
</dbReference>
<feature type="compositionally biased region" description="Basic residues" evidence="1">
    <location>
        <begin position="203"/>
        <end position="212"/>
    </location>
</feature>
<comment type="caution">
    <text evidence="2">The sequence shown here is derived from an EMBL/GenBank/DDBJ whole genome shotgun (WGS) entry which is preliminary data.</text>
</comment>
<gene>
    <name evidence="2" type="ORF">PVAP13_9KG127385</name>
</gene>
<organism evidence="2 3">
    <name type="scientific">Panicum virgatum</name>
    <name type="common">Blackwell switchgrass</name>
    <dbReference type="NCBI Taxonomy" id="38727"/>
    <lineage>
        <taxon>Eukaryota</taxon>
        <taxon>Viridiplantae</taxon>
        <taxon>Streptophyta</taxon>
        <taxon>Embryophyta</taxon>
        <taxon>Tracheophyta</taxon>
        <taxon>Spermatophyta</taxon>
        <taxon>Magnoliopsida</taxon>
        <taxon>Liliopsida</taxon>
        <taxon>Poales</taxon>
        <taxon>Poaceae</taxon>
        <taxon>PACMAD clade</taxon>
        <taxon>Panicoideae</taxon>
        <taxon>Panicodae</taxon>
        <taxon>Paniceae</taxon>
        <taxon>Panicinae</taxon>
        <taxon>Panicum</taxon>
        <taxon>Panicum sect. Hiantes</taxon>
    </lineage>
</organism>